<dbReference type="PANTHER" id="PTHR13061">
    <property type="entry name" value="DYNACTIN SUBUNIT P25"/>
    <property type="match status" value="1"/>
</dbReference>
<dbReference type="Gene3D" id="2.160.10.10">
    <property type="entry name" value="Hexapeptide repeat proteins"/>
    <property type="match status" value="1"/>
</dbReference>
<protein>
    <submittedName>
        <fullName evidence="1">Gamma carbonic anhydrase family protein</fullName>
    </submittedName>
</protein>
<dbReference type="Pfam" id="PF14602">
    <property type="entry name" value="Hexapep_2"/>
    <property type="match status" value="1"/>
</dbReference>
<dbReference type="CDD" id="cd04645">
    <property type="entry name" value="LbH_gamma_CA_like"/>
    <property type="match status" value="1"/>
</dbReference>
<gene>
    <name evidence="1" type="ORF">GTQ48_15985</name>
</gene>
<dbReference type="AlphaFoldDB" id="A0A6N9TMD1"/>
<dbReference type="InterPro" id="IPR047324">
    <property type="entry name" value="LbH_gamma_CA-like"/>
</dbReference>
<dbReference type="EMBL" id="JAAAWO010000015">
    <property type="protein sequence ID" value="NDW17016.1"/>
    <property type="molecule type" value="Genomic_DNA"/>
</dbReference>
<sequence length="178" mass="19442">MALRTYKSVAPNIGERCYIDDSSVLVGDVTLGDDSSIWPLVAARGDVNKIQIGERTNVQDGSVLHVTRRTTQFPEGFPLIIGDDVTVGHKCMLHGCQLGNRILVGMGAIIMDGAVVEDDVFIGAGTLVPPNKRLESGYLYVGNPMQKKRPLKDSESAFLKQSAINYVMLKDEYIEDSL</sequence>
<proteinExistence type="predicted"/>
<dbReference type="InterPro" id="IPR011004">
    <property type="entry name" value="Trimer_LpxA-like_sf"/>
</dbReference>
<comment type="caution">
    <text evidence="1">The sequence shown here is derived from an EMBL/GenBank/DDBJ whole genome shotgun (WGS) entry which is preliminary data.</text>
</comment>
<dbReference type="InterPro" id="IPR050484">
    <property type="entry name" value="Transf_Hexapept/Carb_Anhydrase"/>
</dbReference>
<dbReference type="PANTHER" id="PTHR13061:SF56">
    <property type="entry name" value="PROTEIN YRDA"/>
    <property type="match status" value="1"/>
</dbReference>
<evidence type="ECO:0000313" key="1">
    <source>
        <dbReference type="EMBL" id="NDW17016.1"/>
    </source>
</evidence>
<keyword evidence="2" id="KW-1185">Reference proteome</keyword>
<accession>A0A6N9TMD1</accession>
<dbReference type="Proteomes" id="UP000471381">
    <property type="component" value="Unassembled WGS sequence"/>
</dbReference>
<dbReference type="SUPFAM" id="SSF51161">
    <property type="entry name" value="Trimeric LpxA-like enzymes"/>
    <property type="match status" value="1"/>
</dbReference>
<organism evidence="1 2">
    <name type="scientific">Alteromonas genovensis</name>
    <dbReference type="NCBI Taxonomy" id="471225"/>
    <lineage>
        <taxon>Bacteria</taxon>
        <taxon>Pseudomonadati</taxon>
        <taxon>Pseudomonadota</taxon>
        <taxon>Gammaproteobacteria</taxon>
        <taxon>Alteromonadales</taxon>
        <taxon>Alteromonadaceae</taxon>
        <taxon>Alteromonas/Salinimonas group</taxon>
        <taxon>Alteromonas</taxon>
    </lineage>
</organism>
<reference evidence="1 2" key="1">
    <citation type="submission" date="2020-01" db="EMBL/GenBank/DDBJ databases">
        <title>Genomes of bacteria type strains.</title>
        <authorList>
            <person name="Chen J."/>
            <person name="Zhu S."/>
            <person name="Yang J."/>
        </authorList>
    </citation>
    <scope>NUCLEOTIDE SEQUENCE [LARGE SCALE GENOMIC DNA]</scope>
    <source>
        <strain evidence="1 2">LMG 24078</strain>
    </source>
</reference>
<dbReference type="InterPro" id="IPR001451">
    <property type="entry name" value="Hexapep"/>
</dbReference>
<dbReference type="RefSeq" id="WP_163107567.1">
    <property type="nucleotide sequence ID" value="NZ_JAAAWO010000015.1"/>
</dbReference>
<evidence type="ECO:0000313" key="2">
    <source>
        <dbReference type="Proteomes" id="UP000471381"/>
    </source>
</evidence>
<name>A0A6N9TMD1_9ALTE</name>